<evidence type="ECO:0000256" key="6">
    <source>
        <dbReference type="ARBA" id="ARBA00023136"/>
    </source>
</evidence>
<feature type="transmembrane region" description="Helical" evidence="7">
    <location>
        <begin position="125"/>
        <end position="143"/>
    </location>
</feature>
<dbReference type="GO" id="GO:0005886">
    <property type="term" value="C:plasma membrane"/>
    <property type="evidence" value="ECO:0007669"/>
    <property type="project" value="UniProtKB-SubCell"/>
</dbReference>
<dbReference type="GO" id="GO:0006465">
    <property type="term" value="P:signal peptide processing"/>
    <property type="evidence" value="ECO:0007669"/>
    <property type="project" value="TreeGrafter"/>
</dbReference>
<evidence type="ECO:0000256" key="1">
    <source>
        <dbReference type="ARBA" id="ARBA00004651"/>
    </source>
</evidence>
<evidence type="ECO:0000256" key="4">
    <source>
        <dbReference type="ARBA" id="ARBA00022692"/>
    </source>
</evidence>
<protein>
    <submittedName>
        <fullName evidence="10">Prepilin peptidase</fullName>
    </submittedName>
</protein>
<keyword evidence="4 7" id="KW-0812">Transmembrane</keyword>
<feature type="transmembrane region" description="Helical" evidence="7">
    <location>
        <begin position="149"/>
        <end position="169"/>
    </location>
</feature>
<feature type="domain" description="Prepilin peptidase A24 N-terminal" evidence="9">
    <location>
        <begin position="11"/>
        <end position="96"/>
    </location>
</feature>
<evidence type="ECO:0000256" key="7">
    <source>
        <dbReference type="SAM" id="Phobius"/>
    </source>
</evidence>
<dbReference type="InterPro" id="IPR050882">
    <property type="entry name" value="Prepilin_peptidase/N-MTase"/>
</dbReference>
<dbReference type="GO" id="GO:0004190">
    <property type="term" value="F:aspartic-type endopeptidase activity"/>
    <property type="evidence" value="ECO:0007669"/>
    <property type="project" value="InterPro"/>
</dbReference>
<feature type="transmembrane region" description="Helical" evidence="7">
    <location>
        <begin position="102"/>
        <end position="118"/>
    </location>
</feature>
<dbReference type="Pfam" id="PF06750">
    <property type="entry name" value="A24_N_bact"/>
    <property type="match status" value="1"/>
</dbReference>
<organism evidence="10 11">
    <name type="scientific">Oceanobacillus profundus</name>
    <dbReference type="NCBI Taxonomy" id="372463"/>
    <lineage>
        <taxon>Bacteria</taxon>
        <taxon>Bacillati</taxon>
        <taxon>Bacillota</taxon>
        <taxon>Bacilli</taxon>
        <taxon>Bacillales</taxon>
        <taxon>Bacillaceae</taxon>
        <taxon>Oceanobacillus</taxon>
    </lineage>
</organism>
<keyword evidence="3" id="KW-1003">Cell membrane</keyword>
<feature type="transmembrane region" description="Helical" evidence="7">
    <location>
        <begin position="181"/>
        <end position="214"/>
    </location>
</feature>
<dbReference type="Pfam" id="PF01478">
    <property type="entry name" value="Peptidase_A24"/>
    <property type="match status" value="1"/>
</dbReference>
<keyword evidence="11" id="KW-1185">Reference proteome</keyword>
<comment type="subcellular location">
    <subcellularLocation>
        <location evidence="1">Cell membrane</location>
        <topology evidence="1">Multi-pass membrane protein</topology>
    </subcellularLocation>
</comment>
<proteinExistence type="inferred from homology"/>
<feature type="domain" description="Prepilin type IV endopeptidase peptidase" evidence="8">
    <location>
        <begin position="108"/>
        <end position="210"/>
    </location>
</feature>
<dbReference type="OrthoDB" id="9789291at2"/>
<dbReference type="PANTHER" id="PTHR30487:SF0">
    <property type="entry name" value="PREPILIN LEADER PEPTIDASE_N-METHYLTRANSFERASE-RELATED"/>
    <property type="match status" value="1"/>
</dbReference>
<feature type="transmembrane region" description="Helical" evidence="7">
    <location>
        <begin position="76"/>
        <end position="96"/>
    </location>
</feature>
<feature type="transmembrane region" description="Helical" evidence="7">
    <location>
        <begin position="6"/>
        <end position="27"/>
    </location>
</feature>
<dbReference type="PANTHER" id="PTHR30487">
    <property type="entry name" value="TYPE 4 PREPILIN-LIKE PROTEINS LEADER PEPTIDE-PROCESSING ENZYME"/>
    <property type="match status" value="1"/>
</dbReference>
<evidence type="ECO:0000256" key="2">
    <source>
        <dbReference type="ARBA" id="ARBA00005801"/>
    </source>
</evidence>
<dbReference type="InterPro" id="IPR000045">
    <property type="entry name" value="Prepilin_IV_endopep_pep"/>
</dbReference>
<evidence type="ECO:0000313" key="10">
    <source>
        <dbReference type="EMBL" id="RHW32926.1"/>
    </source>
</evidence>
<comment type="similarity">
    <text evidence="2">Belongs to the peptidase A24 family.</text>
</comment>
<keyword evidence="5 7" id="KW-1133">Transmembrane helix</keyword>
<dbReference type="Proteomes" id="UP000285456">
    <property type="component" value="Unassembled WGS sequence"/>
</dbReference>
<evidence type="ECO:0000256" key="5">
    <source>
        <dbReference type="ARBA" id="ARBA00022989"/>
    </source>
</evidence>
<sequence>MEILLIIFFFILGTTLGSFYNVVGLRLPNKESFYKKGDRSYCPNCKKQLAWWELIPVLSYMVQGGKCRGCKHNISFIYPTGELLTGLLFALSYIRFGLEVELFMGVSFVSMLMIIFISDISYMLIPNKILLFFLPFFIIVRIIQPLDPWWSSVTGAVTGFGLIFIIILLSRGGMGAGDMKLFGVLGLVLGFEKVILAFFLACLIGAFVGIVLMVLKIVKRKQPIPFGPFIVIAALISYFFGDAMVAWYVSLLI</sequence>
<dbReference type="RefSeq" id="WP_095307338.1">
    <property type="nucleotide sequence ID" value="NZ_JAMAWL010000005.1"/>
</dbReference>
<evidence type="ECO:0000313" key="11">
    <source>
        <dbReference type="Proteomes" id="UP000285456"/>
    </source>
</evidence>
<dbReference type="InterPro" id="IPR010627">
    <property type="entry name" value="Prepilin_pept_A24_N"/>
</dbReference>
<keyword evidence="6 7" id="KW-0472">Membrane</keyword>
<dbReference type="AlphaFoldDB" id="A0A417YIN4"/>
<name>A0A417YIN4_9BACI</name>
<evidence type="ECO:0000259" key="8">
    <source>
        <dbReference type="Pfam" id="PF01478"/>
    </source>
</evidence>
<dbReference type="Gene3D" id="1.20.120.1220">
    <property type="match status" value="1"/>
</dbReference>
<evidence type="ECO:0000256" key="3">
    <source>
        <dbReference type="ARBA" id="ARBA00022475"/>
    </source>
</evidence>
<accession>A0A417YIN4</accession>
<dbReference type="EMBL" id="QWEH01000004">
    <property type="protein sequence ID" value="RHW32926.1"/>
    <property type="molecule type" value="Genomic_DNA"/>
</dbReference>
<feature type="transmembrane region" description="Helical" evidence="7">
    <location>
        <begin position="226"/>
        <end position="249"/>
    </location>
</feature>
<evidence type="ECO:0000259" key="9">
    <source>
        <dbReference type="Pfam" id="PF06750"/>
    </source>
</evidence>
<reference evidence="10 11" key="1">
    <citation type="journal article" date="2007" name="Int. J. Syst. Evol. Microbiol.">
        <title>Oceanobacillus profundus sp. nov., isolated from a deep-sea sediment core.</title>
        <authorList>
            <person name="Kim Y.G."/>
            <person name="Choi D.H."/>
            <person name="Hyun S."/>
            <person name="Cho B.C."/>
        </authorList>
    </citation>
    <scope>NUCLEOTIDE SEQUENCE [LARGE SCALE GENOMIC DNA]</scope>
    <source>
        <strain evidence="10 11">DSM 18246</strain>
    </source>
</reference>
<gene>
    <name evidence="10" type="ORF">D1B32_07710</name>
</gene>
<comment type="caution">
    <text evidence="10">The sequence shown here is derived from an EMBL/GenBank/DDBJ whole genome shotgun (WGS) entry which is preliminary data.</text>
</comment>